<feature type="transmembrane region" description="Helical" evidence="11">
    <location>
        <begin position="146"/>
        <end position="164"/>
    </location>
</feature>
<accession>A0AAN8PA49</accession>
<evidence type="ECO:0000313" key="13">
    <source>
        <dbReference type="Proteomes" id="UP001372834"/>
    </source>
</evidence>
<evidence type="ECO:0000256" key="6">
    <source>
        <dbReference type="ARBA" id="ARBA00022989"/>
    </source>
</evidence>
<reference evidence="12 13" key="1">
    <citation type="submission" date="2023-10" db="EMBL/GenBank/DDBJ databases">
        <title>Genomes of two closely related lineages of the louse Polyplax serrata with different host specificities.</title>
        <authorList>
            <person name="Martinu J."/>
            <person name="Tarabai H."/>
            <person name="Stefka J."/>
            <person name="Hypsa V."/>
        </authorList>
    </citation>
    <scope>NUCLEOTIDE SEQUENCE [LARGE SCALE GENOMIC DNA]</scope>
    <source>
        <strain evidence="12">HR10_N</strain>
    </source>
</reference>
<feature type="transmembrane region" description="Helical" evidence="11">
    <location>
        <begin position="356"/>
        <end position="381"/>
    </location>
</feature>
<sequence length="578" mass="65036">MSTDVYNYWSEVGEAADPIQFSVIKDQISGKKEKKRGWKIKPEKAKKVKPMKTPKRVNMETATSIQDGVERGGWGNKLDFLFSCISVSVGLGNVWRFPYLCYKNGGGAFLVTYAIAMLFCGIPIFFQEVAIGQYLGAGGMTLVGELVPLLQGVGYATMTIVFFLDIYYCIIIAWTLFYLISSFAVLPGLPWQDCENWWNTETCFAPGMDPYVVHNRTNHTTTPVEEFWDKRVLQVTGGIHDLGSMQYELLGCLFLGWILVYLIIRRGIHQSGKIIWFTALFPYAVLFVLLVRSVTLEGATAGLLYYVTPRWEELLGSRPWLDGATQIFFAYSIGTGALPALGSYNKFYHNCYKDAIITCIVNTLTCLLAGCVTFAILGHIAMEQETEVSEVVKSGPGLVFLTYPEVVLKLPGAPAWAAIFFSMLVILGIDSEFCIVESFITGIVDNWSESLRPHRNKITLGICFLMFLLGIPMVTQTIFIFYIVQYKPVSYGKDYEYPWWAQEIGFVMSFSSMVWIPLYALYYIFSSPGTIKENIKMGLKPKFKIRVQEPAGQAQSPALIPMSESSIRLLKNTSYYTN</sequence>
<gene>
    <name evidence="12" type="ORF">RUM43_005830</name>
</gene>
<protein>
    <recommendedName>
        <fullName evidence="10">Transporter</fullName>
    </recommendedName>
</protein>
<evidence type="ECO:0000256" key="2">
    <source>
        <dbReference type="ARBA" id="ARBA00006459"/>
    </source>
</evidence>
<keyword evidence="6 11" id="KW-1133">Transmembrane helix</keyword>
<dbReference type="AlphaFoldDB" id="A0AAN8PA49"/>
<dbReference type="NCBIfam" id="NF037979">
    <property type="entry name" value="Na_transp"/>
    <property type="match status" value="1"/>
</dbReference>
<dbReference type="Proteomes" id="UP001372834">
    <property type="component" value="Unassembled WGS sequence"/>
</dbReference>
<keyword evidence="8" id="KW-0479">Metal-binding</keyword>
<feature type="binding site" evidence="8">
    <location>
        <position position="89"/>
    </location>
    <ligand>
        <name>Na(+)</name>
        <dbReference type="ChEBI" id="CHEBI:29101"/>
        <label>1</label>
    </ligand>
</feature>
<evidence type="ECO:0000256" key="1">
    <source>
        <dbReference type="ARBA" id="ARBA00004141"/>
    </source>
</evidence>
<feature type="binding site" evidence="8">
    <location>
        <position position="362"/>
    </location>
    <ligand>
        <name>Na(+)</name>
        <dbReference type="ChEBI" id="CHEBI:29101"/>
        <label>1</label>
    </ligand>
</feature>
<keyword evidence="7 11" id="KW-0472">Membrane</keyword>
<evidence type="ECO:0000256" key="9">
    <source>
        <dbReference type="PIRSR" id="PIRSR600175-2"/>
    </source>
</evidence>
<feature type="transmembrane region" description="Helical" evidence="11">
    <location>
        <begin position="245"/>
        <end position="264"/>
    </location>
</feature>
<dbReference type="EMBL" id="JAWJWE010000037">
    <property type="protein sequence ID" value="KAK6625531.1"/>
    <property type="molecule type" value="Genomic_DNA"/>
</dbReference>
<dbReference type="InterPro" id="IPR000175">
    <property type="entry name" value="Na/ntran_symport"/>
</dbReference>
<feature type="transmembrane region" description="Helical" evidence="11">
    <location>
        <begin position="107"/>
        <end position="126"/>
    </location>
</feature>
<feature type="binding site" evidence="8">
    <location>
        <position position="431"/>
    </location>
    <ligand>
        <name>Na(+)</name>
        <dbReference type="ChEBI" id="CHEBI:29101"/>
        <label>1</label>
    </ligand>
</feature>
<dbReference type="InterPro" id="IPR037272">
    <property type="entry name" value="SNS_sf"/>
</dbReference>
<feature type="transmembrane region" description="Helical" evidence="11">
    <location>
        <begin position="171"/>
        <end position="189"/>
    </location>
</feature>
<feature type="binding site" evidence="8">
    <location>
        <position position="93"/>
    </location>
    <ligand>
        <name>Na(+)</name>
        <dbReference type="ChEBI" id="CHEBI:29101"/>
        <label>1</label>
    </ligand>
</feature>
<keyword evidence="4 10" id="KW-0812">Transmembrane</keyword>
<dbReference type="PROSITE" id="PS00610">
    <property type="entry name" value="NA_NEUROTRAN_SYMP_1"/>
    <property type="match status" value="1"/>
</dbReference>
<comment type="caution">
    <text evidence="12">The sequence shown here is derived from an EMBL/GenBank/DDBJ whole genome shotgun (WGS) entry which is preliminary data.</text>
</comment>
<feature type="transmembrane region" description="Helical" evidence="11">
    <location>
        <begin position="415"/>
        <end position="440"/>
    </location>
</feature>
<feature type="disulfide bond" evidence="9">
    <location>
        <begin position="194"/>
        <end position="203"/>
    </location>
</feature>
<dbReference type="GO" id="GO:0015293">
    <property type="term" value="F:symporter activity"/>
    <property type="evidence" value="ECO:0007669"/>
    <property type="project" value="UniProtKB-KW"/>
</dbReference>
<feature type="transmembrane region" description="Helical" evidence="11">
    <location>
        <begin position="327"/>
        <end position="344"/>
    </location>
</feature>
<evidence type="ECO:0000256" key="10">
    <source>
        <dbReference type="RuleBase" id="RU003732"/>
    </source>
</evidence>
<dbReference type="GO" id="GO:0046872">
    <property type="term" value="F:metal ion binding"/>
    <property type="evidence" value="ECO:0007669"/>
    <property type="project" value="UniProtKB-KW"/>
</dbReference>
<feature type="binding site" evidence="8">
    <location>
        <position position="427"/>
    </location>
    <ligand>
        <name>Na(+)</name>
        <dbReference type="ChEBI" id="CHEBI:29101"/>
        <label>1</label>
    </ligand>
</feature>
<evidence type="ECO:0000256" key="7">
    <source>
        <dbReference type="ARBA" id="ARBA00023136"/>
    </source>
</evidence>
<keyword evidence="3 10" id="KW-0813">Transport</keyword>
<dbReference type="PROSITE" id="PS50267">
    <property type="entry name" value="NA_NEUROTRAN_SYMP_3"/>
    <property type="match status" value="1"/>
</dbReference>
<proteinExistence type="inferred from homology"/>
<dbReference type="PRINTS" id="PR00176">
    <property type="entry name" value="NANEUSMPORT"/>
</dbReference>
<dbReference type="SUPFAM" id="SSF161070">
    <property type="entry name" value="SNF-like"/>
    <property type="match status" value="1"/>
</dbReference>
<feature type="transmembrane region" description="Helical" evidence="11">
    <location>
        <begin position="276"/>
        <end position="307"/>
    </location>
</feature>
<keyword evidence="5 10" id="KW-0769">Symport</keyword>
<comment type="subcellular location">
    <subcellularLocation>
        <location evidence="1">Membrane</location>
        <topology evidence="1">Multi-pass membrane protein</topology>
    </subcellularLocation>
</comment>
<dbReference type="PANTHER" id="PTHR11616:SF254">
    <property type="entry name" value="TRANSPORTER"/>
    <property type="match status" value="1"/>
</dbReference>
<dbReference type="GO" id="GO:0035725">
    <property type="term" value="P:sodium ion transmembrane transport"/>
    <property type="evidence" value="ECO:0007669"/>
    <property type="project" value="TreeGrafter"/>
</dbReference>
<evidence type="ECO:0000256" key="8">
    <source>
        <dbReference type="PIRSR" id="PIRSR600175-1"/>
    </source>
</evidence>
<dbReference type="PANTHER" id="PTHR11616">
    <property type="entry name" value="SODIUM/CHLORIDE DEPENDENT TRANSPORTER"/>
    <property type="match status" value="1"/>
</dbReference>
<evidence type="ECO:0000256" key="5">
    <source>
        <dbReference type="ARBA" id="ARBA00022847"/>
    </source>
</evidence>
<feature type="binding site" evidence="8">
    <location>
        <position position="430"/>
    </location>
    <ligand>
        <name>Na(+)</name>
        <dbReference type="ChEBI" id="CHEBI:29101"/>
        <label>1</label>
    </ligand>
</feature>
<dbReference type="Pfam" id="PF00209">
    <property type="entry name" value="SNF"/>
    <property type="match status" value="1"/>
</dbReference>
<evidence type="ECO:0000256" key="4">
    <source>
        <dbReference type="ARBA" id="ARBA00022692"/>
    </source>
</evidence>
<evidence type="ECO:0000256" key="3">
    <source>
        <dbReference type="ARBA" id="ARBA00022448"/>
    </source>
</evidence>
<keyword evidence="8" id="KW-0915">Sodium</keyword>
<evidence type="ECO:0000313" key="12">
    <source>
        <dbReference type="EMBL" id="KAK6625531.1"/>
    </source>
</evidence>
<comment type="similarity">
    <text evidence="2 10">Belongs to the sodium:neurotransmitter symporter (SNF) (TC 2.A.22) family.</text>
</comment>
<keyword evidence="9" id="KW-1015">Disulfide bond</keyword>
<dbReference type="GO" id="GO:0005886">
    <property type="term" value="C:plasma membrane"/>
    <property type="evidence" value="ECO:0007669"/>
    <property type="project" value="TreeGrafter"/>
</dbReference>
<feature type="transmembrane region" description="Helical" evidence="11">
    <location>
        <begin position="504"/>
        <end position="525"/>
    </location>
</feature>
<evidence type="ECO:0000256" key="11">
    <source>
        <dbReference type="SAM" id="Phobius"/>
    </source>
</evidence>
<feature type="transmembrane region" description="Helical" evidence="11">
    <location>
        <begin position="460"/>
        <end position="484"/>
    </location>
</feature>
<organism evidence="12 13">
    <name type="scientific">Polyplax serrata</name>
    <name type="common">Common mouse louse</name>
    <dbReference type="NCBI Taxonomy" id="468196"/>
    <lineage>
        <taxon>Eukaryota</taxon>
        <taxon>Metazoa</taxon>
        <taxon>Ecdysozoa</taxon>
        <taxon>Arthropoda</taxon>
        <taxon>Hexapoda</taxon>
        <taxon>Insecta</taxon>
        <taxon>Pterygota</taxon>
        <taxon>Neoptera</taxon>
        <taxon>Paraneoptera</taxon>
        <taxon>Psocodea</taxon>
        <taxon>Troctomorpha</taxon>
        <taxon>Phthiraptera</taxon>
        <taxon>Anoplura</taxon>
        <taxon>Polyplacidae</taxon>
        <taxon>Polyplax</taxon>
    </lineage>
</organism>
<dbReference type="GO" id="GO:0006865">
    <property type="term" value="P:amino acid transport"/>
    <property type="evidence" value="ECO:0007669"/>
    <property type="project" value="TreeGrafter"/>
</dbReference>
<name>A0AAN8PA49_POLSC</name>